<gene>
    <name evidence="13" type="ORF">HYPBUDRAFT_4788</name>
</gene>
<dbReference type="EMBL" id="KV454539">
    <property type="protein sequence ID" value="ODV68705.1"/>
    <property type="molecule type" value="Genomic_DNA"/>
</dbReference>
<keyword evidence="5 10" id="KW-0378">Hydrolase</keyword>
<evidence type="ECO:0000256" key="6">
    <source>
        <dbReference type="ARBA" id="ARBA00023024"/>
    </source>
</evidence>
<evidence type="ECO:0000256" key="5">
    <source>
        <dbReference type="ARBA" id="ARBA00022801"/>
    </source>
</evidence>
<dbReference type="InterPro" id="IPR001223">
    <property type="entry name" value="Glyco_hydro18_cat"/>
</dbReference>
<dbReference type="PANTHER" id="PTHR11177">
    <property type="entry name" value="CHITINASE"/>
    <property type="match status" value="1"/>
</dbReference>
<dbReference type="GeneID" id="30998008"/>
<dbReference type="CDD" id="cd06548">
    <property type="entry name" value="GH18_chitinase"/>
    <property type="match status" value="1"/>
</dbReference>
<dbReference type="STRING" id="984485.A0A1E4RNN4"/>
<sequence>MFHKLQSKIHNHVQHSQASNQLKSGIYFANWSVYARKYFVQDLPAEHLTHVFYAFIGMDTSTGKVKFTDEWCDIQMPLDSINGNGKVTGSLQQLYQLKQRNRKLKVIMSIGGWGTSDSFTAIMSDASKARNFVLSSIAMVKEYGFDGIDIDWEYPRNKTEARQLVELLYQLRVELHSFSPCMVLTFAAPGGDDNIQILDLKQMDQYLSFWNVMCYDFNGSGWSSKTGYHSNLFGSNGDNNLNCADIIGKYTKSGIPSNKLMLGMPLYARTFELSNASNSGIGQPFTRAGGEGTADYKKLATDIEKFDSRKVSAYSYNPSNGKWSGYDNPQSARIKAQWSKLSNLAGGFWWDSAGDEISNERSLVKNYVDQLGGIQSLDTSLNHLDYPSTFLKPLQ</sequence>
<reference evidence="14" key="1">
    <citation type="submission" date="2016-05" db="EMBL/GenBank/DDBJ databases">
        <title>Comparative genomics of biotechnologically important yeasts.</title>
        <authorList>
            <consortium name="DOE Joint Genome Institute"/>
            <person name="Riley R."/>
            <person name="Haridas S."/>
            <person name="Wolfe K.H."/>
            <person name="Lopes M.R."/>
            <person name="Hittinger C.T."/>
            <person name="Goker M."/>
            <person name="Salamov A."/>
            <person name="Wisecaver J."/>
            <person name="Long T.M."/>
            <person name="Aerts A.L."/>
            <person name="Barry K."/>
            <person name="Choi C."/>
            <person name="Clum A."/>
            <person name="Coughlan A.Y."/>
            <person name="Deshpande S."/>
            <person name="Douglass A.P."/>
            <person name="Hanson S.J."/>
            <person name="Klenk H.-P."/>
            <person name="Labutti K."/>
            <person name="Lapidus A."/>
            <person name="Lindquist E."/>
            <person name="Lipzen A."/>
            <person name="Meier-Kolthoff J.P."/>
            <person name="Ohm R.A."/>
            <person name="Otillar R.P."/>
            <person name="Pangilinan J."/>
            <person name="Peng Y."/>
            <person name="Rokas A."/>
            <person name="Rosa C.A."/>
            <person name="Scheuner C."/>
            <person name="Sibirny A.A."/>
            <person name="Slot J.C."/>
            <person name="Stielow J.B."/>
            <person name="Sun H."/>
            <person name="Kurtzman C.P."/>
            <person name="Blackwell M."/>
            <person name="Grigoriev I.V."/>
            <person name="Jeffries T.W."/>
        </authorList>
    </citation>
    <scope>NUCLEOTIDE SEQUENCE [LARGE SCALE GENOMIC DNA]</scope>
    <source>
        <strain evidence="14">NRRL Y-1933</strain>
    </source>
</reference>
<evidence type="ECO:0000256" key="10">
    <source>
        <dbReference type="RuleBase" id="RU000489"/>
    </source>
</evidence>
<dbReference type="Proteomes" id="UP000095085">
    <property type="component" value="Unassembled WGS sequence"/>
</dbReference>
<evidence type="ECO:0000256" key="1">
    <source>
        <dbReference type="ARBA" id="ARBA00000822"/>
    </source>
</evidence>
<dbReference type="Gene3D" id="3.10.50.10">
    <property type="match status" value="1"/>
</dbReference>
<comment type="similarity">
    <text evidence="11">Belongs to the glycosyl hydrolase 18 family.</text>
</comment>
<evidence type="ECO:0000313" key="14">
    <source>
        <dbReference type="Proteomes" id="UP000095085"/>
    </source>
</evidence>
<evidence type="ECO:0000256" key="11">
    <source>
        <dbReference type="RuleBase" id="RU004453"/>
    </source>
</evidence>
<keyword evidence="14" id="KW-1185">Reference proteome</keyword>
<dbReference type="GO" id="GO:0005576">
    <property type="term" value="C:extracellular region"/>
    <property type="evidence" value="ECO:0007669"/>
    <property type="project" value="UniProtKB-SubCell"/>
</dbReference>
<dbReference type="InterPro" id="IPR017853">
    <property type="entry name" value="GH"/>
</dbReference>
<dbReference type="RefSeq" id="XP_020077772.1">
    <property type="nucleotide sequence ID" value="XM_020223459.1"/>
</dbReference>
<evidence type="ECO:0000259" key="12">
    <source>
        <dbReference type="PROSITE" id="PS51910"/>
    </source>
</evidence>
<keyword evidence="9" id="KW-0624">Polysaccharide degradation</keyword>
<evidence type="ECO:0000256" key="2">
    <source>
        <dbReference type="ARBA" id="ARBA00004613"/>
    </source>
</evidence>
<evidence type="ECO:0000313" key="13">
    <source>
        <dbReference type="EMBL" id="ODV68705.1"/>
    </source>
</evidence>
<proteinExistence type="inferred from homology"/>
<dbReference type="InterPro" id="IPR029070">
    <property type="entry name" value="Chitinase_insertion_sf"/>
</dbReference>
<dbReference type="AlphaFoldDB" id="A0A1E4RNN4"/>
<evidence type="ECO:0000256" key="8">
    <source>
        <dbReference type="ARBA" id="ARBA00023295"/>
    </source>
</evidence>
<evidence type="ECO:0000256" key="3">
    <source>
        <dbReference type="ARBA" id="ARBA00012729"/>
    </source>
</evidence>
<evidence type="ECO:0000256" key="9">
    <source>
        <dbReference type="ARBA" id="ARBA00023326"/>
    </source>
</evidence>
<dbReference type="GO" id="GO:0006032">
    <property type="term" value="P:chitin catabolic process"/>
    <property type="evidence" value="ECO:0007669"/>
    <property type="project" value="UniProtKB-KW"/>
</dbReference>
<name>A0A1E4RNN4_9ASCO</name>
<dbReference type="Pfam" id="PF00704">
    <property type="entry name" value="Glyco_hydro_18"/>
    <property type="match status" value="1"/>
</dbReference>
<keyword evidence="8 10" id="KW-0326">Glycosidase</keyword>
<dbReference type="GO" id="GO:0000272">
    <property type="term" value="P:polysaccharide catabolic process"/>
    <property type="evidence" value="ECO:0007669"/>
    <property type="project" value="UniProtKB-KW"/>
</dbReference>
<evidence type="ECO:0000256" key="4">
    <source>
        <dbReference type="ARBA" id="ARBA00022525"/>
    </source>
</evidence>
<protein>
    <recommendedName>
        <fullName evidence="3">chitinase</fullName>
        <ecNumber evidence="3">3.2.1.14</ecNumber>
    </recommendedName>
</protein>
<dbReference type="PANTHER" id="PTHR11177:SF317">
    <property type="entry name" value="CHITINASE 12-RELATED"/>
    <property type="match status" value="1"/>
</dbReference>
<keyword evidence="4" id="KW-0964">Secreted</keyword>
<dbReference type="PROSITE" id="PS01095">
    <property type="entry name" value="GH18_1"/>
    <property type="match status" value="1"/>
</dbReference>
<keyword evidence="7" id="KW-0119">Carbohydrate metabolism</keyword>
<dbReference type="Gene3D" id="3.20.20.80">
    <property type="entry name" value="Glycosidases"/>
    <property type="match status" value="1"/>
</dbReference>
<dbReference type="InterPro" id="IPR050314">
    <property type="entry name" value="Glycosyl_Hydrlase_18"/>
</dbReference>
<comment type="catalytic activity">
    <reaction evidence="1">
        <text>Random endo-hydrolysis of N-acetyl-beta-D-glucosaminide (1-&gt;4)-beta-linkages in chitin and chitodextrins.</text>
        <dbReference type="EC" id="3.2.1.14"/>
    </reaction>
</comment>
<feature type="domain" description="GH18" evidence="12">
    <location>
        <begin position="22"/>
        <end position="374"/>
    </location>
</feature>
<dbReference type="SUPFAM" id="SSF51445">
    <property type="entry name" value="(Trans)glycosidases"/>
    <property type="match status" value="1"/>
</dbReference>
<evidence type="ECO:0000256" key="7">
    <source>
        <dbReference type="ARBA" id="ARBA00023277"/>
    </source>
</evidence>
<keyword evidence="6" id="KW-0146">Chitin degradation</keyword>
<dbReference type="GO" id="GO:0008061">
    <property type="term" value="F:chitin binding"/>
    <property type="evidence" value="ECO:0007669"/>
    <property type="project" value="InterPro"/>
</dbReference>
<dbReference type="InterPro" id="IPR001579">
    <property type="entry name" value="Glyco_hydro_18_chit_AS"/>
</dbReference>
<dbReference type="OrthoDB" id="76388at2759"/>
<dbReference type="PROSITE" id="PS51910">
    <property type="entry name" value="GH18_2"/>
    <property type="match status" value="1"/>
</dbReference>
<dbReference type="InterPro" id="IPR011583">
    <property type="entry name" value="Chitinase_II/V-like_cat"/>
</dbReference>
<dbReference type="SMART" id="SM00636">
    <property type="entry name" value="Glyco_18"/>
    <property type="match status" value="1"/>
</dbReference>
<organism evidence="13 14">
    <name type="scientific">Hyphopichia burtonii NRRL Y-1933</name>
    <dbReference type="NCBI Taxonomy" id="984485"/>
    <lineage>
        <taxon>Eukaryota</taxon>
        <taxon>Fungi</taxon>
        <taxon>Dikarya</taxon>
        <taxon>Ascomycota</taxon>
        <taxon>Saccharomycotina</taxon>
        <taxon>Pichiomycetes</taxon>
        <taxon>Debaryomycetaceae</taxon>
        <taxon>Hyphopichia</taxon>
    </lineage>
</organism>
<dbReference type="EC" id="3.2.1.14" evidence="3"/>
<dbReference type="FunFam" id="3.20.20.80:FF:000075">
    <property type="entry name" value="Sporulation-specific chitinase"/>
    <property type="match status" value="1"/>
</dbReference>
<dbReference type="GO" id="GO:0008843">
    <property type="term" value="F:endochitinase activity"/>
    <property type="evidence" value="ECO:0007669"/>
    <property type="project" value="UniProtKB-EC"/>
</dbReference>
<comment type="subcellular location">
    <subcellularLocation>
        <location evidence="2">Secreted</location>
    </subcellularLocation>
</comment>
<accession>A0A1E4RNN4</accession>
<dbReference type="SUPFAM" id="SSF54556">
    <property type="entry name" value="Chitinase insertion domain"/>
    <property type="match status" value="1"/>
</dbReference>